<feature type="compositionally biased region" description="Polar residues" evidence="1">
    <location>
        <begin position="335"/>
        <end position="351"/>
    </location>
</feature>
<evidence type="ECO:0000313" key="3">
    <source>
        <dbReference type="Proteomes" id="UP001381693"/>
    </source>
</evidence>
<evidence type="ECO:0000313" key="2">
    <source>
        <dbReference type="EMBL" id="KAK7073451.1"/>
    </source>
</evidence>
<organism evidence="2 3">
    <name type="scientific">Halocaridina rubra</name>
    <name type="common">Hawaiian red shrimp</name>
    <dbReference type="NCBI Taxonomy" id="373956"/>
    <lineage>
        <taxon>Eukaryota</taxon>
        <taxon>Metazoa</taxon>
        <taxon>Ecdysozoa</taxon>
        <taxon>Arthropoda</taxon>
        <taxon>Crustacea</taxon>
        <taxon>Multicrustacea</taxon>
        <taxon>Malacostraca</taxon>
        <taxon>Eumalacostraca</taxon>
        <taxon>Eucarida</taxon>
        <taxon>Decapoda</taxon>
        <taxon>Pleocyemata</taxon>
        <taxon>Caridea</taxon>
        <taxon>Atyoidea</taxon>
        <taxon>Atyidae</taxon>
        <taxon>Halocaridina</taxon>
    </lineage>
</organism>
<gene>
    <name evidence="2" type="ORF">SK128_013537</name>
</gene>
<evidence type="ECO:0000256" key="1">
    <source>
        <dbReference type="SAM" id="MobiDB-lite"/>
    </source>
</evidence>
<accession>A0AAN8WZP3</accession>
<feature type="non-terminal residue" evidence="2">
    <location>
        <position position="351"/>
    </location>
</feature>
<dbReference type="Proteomes" id="UP001381693">
    <property type="component" value="Unassembled WGS sequence"/>
</dbReference>
<protein>
    <submittedName>
        <fullName evidence="2">Uncharacterized protein</fullName>
    </submittedName>
</protein>
<feature type="compositionally biased region" description="Basic and acidic residues" evidence="1">
    <location>
        <begin position="54"/>
        <end position="63"/>
    </location>
</feature>
<feature type="region of interest" description="Disordered" evidence="1">
    <location>
        <begin position="276"/>
        <end position="351"/>
    </location>
</feature>
<feature type="compositionally biased region" description="Polar residues" evidence="1">
    <location>
        <begin position="93"/>
        <end position="110"/>
    </location>
</feature>
<dbReference type="EMBL" id="JAXCGZ010012831">
    <property type="protein sequence ID" value="KAK7073451.1"/>
    <property type="molecule type" value="Genomic_DNA"/>
</dbReference>
<dbReference type="AlphaFoldDB" id="A0AAN8WZP3"/>
<feature type="compositionally biased region" description="Low complexity" evidence="1">
    <location>
        <begin position="288"/>
        <end position="308"/>
    </location>
</feature>
<name>A0AAN8WZP3_HALRR</name>
<feature type="region of interest" description="Disordered" evidence="1">
    <location>
        <begin position="32"/>
        <end position="136"/>
    </location>
</feature>
<reference evidence="2 3" key="1">
    <citation type="submission" date="2023-11" db="EMBL/GenBank/DDBJ databases">
        <title>Halocaridina rubra genome assembly.</title>
        <authorList>
            <person name="Smith C."/>
        </authorList>
    </citation>
    <scope>NUCLEOTIDE SEQUENCE [LARGE SCALE GENOMIC DNA]</scope>
    <source>
        <strain evidence="2">EP-1</strain>
        <tissue evidence="2">Whole</tissue>
    </source>
</reference>
<comment type="caution">
    <text evidence="2">The sequence shown here is derived from an EMBL/GenBank/DDBJ whole genome shotgun (WGS) entry which is preliminary data.</text>
</comment>
<sequence length="351" mass="38074">MAGLCGCWKLSSHGHCDGCGYKVLLRGALNPGGQPFKQDKSGQSKDVLAQPVLIKKEKKDESKFSTVETPIRQLQSSPSQHRRHSHPFHLVTESGNSEKSAGDSQTQSHSLQRRHPHALPQSSAYNVPLPASGFPHNEPLQHPWSHHESSIGAVGGHEPKEWGGSCVGSAYPHQMLLSTMQPPEELRAPSRPPVHPSLQPLDAVLQDIPHIASLPSSPKPRHRPPPFDLSSFIPPLSPRLMGGSDSGDESGFFAGSLLLGPASNLHIRYHALSLARASSRSHTDLRETTPLSSASTSPKSSSGSRPNSMYNSFTLPPPPPPPRARRYSVRKPQESNRSQPAIGLKQTQKAR</sequence>
<keyword evidence="3" id="KW-1185">Reference proteome</keyword>
<proteinExistence type="predicted"/>